<protein>
    <submittedName>
        <fullName evidence="1">Uncharacterized protein</fullName>
    </submittedName>
</protein>
<dbReference type="EMBL" id="VHLG01000009">
    <property type="protein sequence ID" value="TPW29424.1"/>
    <property type="molecule type" value="Genomic_DNA"/>
</dbReference>
<dbReference type="RefSeq" id="WP_141149619.1">
    <property type="nucleotide sequence ID" value="NZ_VHLG01000009.1"/>
</dbReference>
<dbReference type="OrthoDB" id="7875733at2"/>
<evidence type="ECO:0000313" key="1">
    <source>
        <dbReference type="EMBL" id="TPW29424.1"/>
    </source>
</evidence>
<evidence type="ECO:0000313" key="2">
    <source>
        <dbReference type="Proteomes" id="UP000318801"/>
    </source>
</evidence>
<comment type="caution">
    <text evidence="1">The sequence shown here is derived from an EMBL/GenBank/DDBJ whole genome shotgun (WGS) entry which is preliminary data.</text>
</comment>
<dbReference type="Proteomes" id="UP000318801">
    <property type="component" value="Unassembled WGS sequence"/>
</dbReference>
<organism evidence="1 2">
    <name type="scientific">Martelella alba</name>
    <dbReference type="NCBI Taxonomy" id="2590451"/>
    <lineage>
        <taxon>Bacteria</taxon>
        <taxon>Pseudomonadati</taxon>
        <taxon>Pseudomonadota</taxon>
        <taxon>Alphaproteobacteria</taxon>
        <taxon>Hyphomicrobiales</taxon>
        <taxon>Aurantimonadaceae</taxon>
        <taxon>Martelella</taxon>
    </lineage>
</organism>
<accession>A0A506U8K0</accession>
<keyword evidence="2" id="KW-1185">Reference proteome</keyword>
<sequence>MPIPISSIAGHPLFLPAIAAYGNRLKNVYDENQRLAANFAFHRRWLISMAALSLYWQPGNNLTAGALIARVGAFKIASPNTVRDLLDELAAYQFIRPDETRPGQRPRYWAPSDAVLAAMTAWFAANLQVLDVLDGGARAPRFLARPELLPVAQPLLAEYCIEDARWREPPENVGLLLRSTSGGLVMDQIMILLGDKQCVDGRYHIPALDTRDMATKMIISRTHLQRTVKKVVEAGCIGWLGKSFDSDMWVDAAYVKDYCGWQAVKFHYVDMAFEQALG</sequence>
<dbReference type="AlphaFoldDB" id="A0A506U8K0"/>
<reference evidence="1 2" key="1">
    <citation type="submission" date="2019-06" db="EMBL/GenBank/DDBJ databases">
        <authorList>
            <person name="Li M."/>
        </authorList>
    </citation>
    <scope>NUCLEOTIDE SEQUENCE [LARGE SCALE GENOMIC DNA]</scope>
    <source>
        <strain evidence="1 2">BGMRC2036</strain>
    </source>
</reference>
<proteinExistence type="predicted"/>
<gene>
    <name evidence="1" type="ORF">FJU08_13875</name>
</gene>
<name>A0A506U8K0_9HYPH</name>